<comment type="function">
    <text evidence="6">Specifically methylates the N7 position of guanine in position 527 of 16S rRNA.</text>
</comment>
<evidence type="ECO:0000256" key="3">
    <source>
        <dbReference type="ARBA" id="ARBA00022603"/>
    </source>
</evidence>
<feature type="binding site" evidence="6">
    <location>
        <position position="58"/>
    </location>
    <ligand>
        <name>S-adenosyl-L-methionine</name>
        <dbReference type="ChEBI" id="CHEBI:59789"/>
    </ligand>
</feature>
<keyword evidence="2 6" id="KW-0698">rRNA processing</keyword>
<dbReference type="Proteomes" id="UP001308005">
    <property type="component" value="Unassembled WGS sequence"/>
</dbReference>
<name>A0ABU6CUT8_9GAMM</name>
<evidence type="ECO:0000256" key="2">
    <source>
        <dbReference type="ARBA" id="ARBA00022552"/>
    </source>
</evidence>
<keyword evidence="5 6" id="KW-0949">S-adenosyl-L-methionine</keyword>
<dbReference type="Pfam" id="PF02527">
    <property type="entry name" value="GidB"/>
    <property type="match status" value="1"/>
</dbReference>
<proteinExistence type="inferred from homology"/>
<dbReference type="HAMAP" id="MF_00074">
    <property type="entry name" value="16SrRNA_methyltr_G"/>
    <property type="match status" value="1"/>
</dbReference>
<sequence>MGRSQQEKLQGYLQLLQRWNKVYNLTAVRDPAQMQVLHIDDSLSIAPYLQGETCLDVGSGAGLPGIPLAIVQPERQFTLLDTNGKKTRFMQQAVLELGLQNVAVIQARVESWQPSACFDAVISRAFASLNDFVTFTGKHACENAILYAMKGRYPLSELAALPEGWKVRAQHSLHVPGLDAERHLLELQRELVRVTS</sequence>
<keyword evidence="8" id="KW-1185">Reference proteome</keyword>
<keyword evidence="4 6" id="KW-0808">Transferase</keyword>
<dbReference type="GO" id="GO:0032259">
    <property type="term" value="P:methylation"/>
    <property type="evidence" value="ECO:0007669"/>
    <property type="project" value="UniProtKB-KW"/>
</dbReference>
<evidence type="ECO:0000256" key="1">
    <source>
        <dbReference type="ARBA" id="ARBA00022490"/>
    </source>
</evidence>
<evidence type="ECO:0000256" key="5">
    <source>
        <dbReference type="ARBA" id="ARBA00022691"/>
    </source>
</evidence>
<comment type="caution">
    <text evidence="6">Lacks conserved residue(s) required for the propagation of feature annotation.</text>
</comment>
<comment type="similarity">
    <text evidence="6">Belongs to the methyltransferase superfamily. RNA methyltransferase RsmG family.</text>
</comment>
<accession>A0ABU6CUT8</accession>
<protein>
    <recommendedName>
        <fullName evidence="6">Ribosomal RNA small subunit methyltransferase G</fullName>
        <ecNumber evidence="6">2.1.1.170</ecNumber>
    </recommendedName>
    <alternativeName>
        <fullName evidence="6">16S rRNA 7-methylguanosine methyltransferase</fullName>
        <shortName evidence="6">16S rRNA m7G methyltransferase</shortName>
    </alternativeName>
</protein>
<feature type="binding site" evidence="6">
    <location>
        <begin position="109"/>
        <end position="110"/>
    </location>
    <ligand>
        <name>S-adenosyl-L-methionine</name>
        <dbReference type="ChEBI" id="CHEBI:59789"/>
    </ligand>
</feature>
<evidence type="ECO:0000256" key="4">
    <source>
        <dbReference type="ARBA" id="ARBA00022679"/>
    </source>
</evidence>
<dbReference type="InterPro" id="IPR003682">
    <property type="entry name" value="rRNA_ssu_MeTfrase_G"/>
</dbReference>
<feature type="binding site" evidence="6">
    <location>
        <position position="124"/>
    </location>
    <ligand>
        <name>S-adenosyl-L-methionine</name>
        <dbReference type="ChEBI" id="CHEBI:59789"/>
    </ligand>
</feature>
<reference evidence="8" key="1">
    <citation type="submission" date="2023-07" db="EMBL/GenBank/DDBJ databases">
        <title>The carbon used by Thiothrix.</title>
        <authorList>
            <person name="Chen L."/>
        </authorList>
    </citation>
    <scope>NUCLEOTIDE SEQUENCE [LARGE SCALE GENOMIC DNA]</scope>
</reference>
<dbReference type="NCBIfam" id="TIGR00138">
    <property type="entry name" value="rsmG_gidB"/>
    <property type="match status" value="1"/>
</dbReference>
<dbReference type="Gene3D" id="3.40.50.150">
    <property type="entry name" value="Vaccinia Virus protein VP39"/>
    <property type="match status" value="1"/>
</dbReference>
<dbReference type="PANTHER" id="PTHR31760">
    <property type="entry name" value="S-ADENOSYL-L-METHIONINE-DEPENDENT METHYLTRANSFERASES SUPERFAMILY PROTEIN"/>
    <property type="match status" value="1"/>
</dbReference>
<dbReference type="GO" id="GO:0008168">
    <property type="term" value="F:methyltransferase activity"/>
    <property type="evidence" value="ECO:0007669"/>
    <property type="project" value="UniProtKB-KW"/>
</dbReference>
<organism evidence="7 8">
    <name type="scientific">Candidatus Thiothrix phosphatis</name>
    <dbReference type="NCBI Taxonomy" id="3112415"/>
    <lineage>
        <taxon>Bacteria</taxon>
        <taxon>Pseudomonadati</taxon>
        <taxon>Pseudomonadota</taxon>
        <taxon>Gammaproteobacteria</taxon>
        <taxon>Thiotrichales</taxon>
        <taxon>Thiotrichaceae</taxon>
        <taxon>Thiothrix</taxon>
    </lineage>
</organism>
<keyword evidence="3 6" id="KW-0489">Methyltransferase</keyword>
<dbReference type="SUPFAM" id="SSF53335">
    <property type="entry name" value="S-adenosyl-L-methionine-dependent methyltransferases"/>
    <property type="match status" value="1"/>
</dbReference>
<comment type="caution">
    <text evidence="7">The sequence shown here is derived from an EMBL/GenBank/DDBJ whole genome shotgun (WGS) entry which is preliminary data.</text>
</comment>
<keyword evidence="1 6" id="KW-0963">Cytoplasm</keyword>
<feature type="binding site" evidence="6">
    <location>
        <position position="63"/>
    </location>
    <ligand>
        <name>S-adenosyl-L-methionine</name>
        <dbReference type="ChEBI" id="CHEBI:59789"/>
    </ligand>
</feature>
<gene>
    <name evidence="6 7" type="primary">rsmG</name>
    <name evidence="7" type="ORF">VSS37_06425</name>
</gene>
<reference evidence="7 8" key="2">
    <citation type="submission" date="2024-01" db="EMBL/GenBank/DDBJ databases">
        <authorList>
            <person name="Xie X."/>
        </authorList>
    </citation>
    <scope>NUCLEOTIDE SEQUENCE [LARGE SCALE GENOMIC DNA]</scope>
    <source>
        <strain evidence="7">SCUT-1</strain>
    </source>
</reference>
<comment type="subcellular location">
    <subcellularLocation>
        <location evidence="6">Cytoplasm</location>
    </subcellularLocation>
</comment>
<evidence type="ECO:0000313" key="7">
    <source>
        <dbReference type="EMBL" id="MEB4590606.1"/>
    </source>
</evidence>
<dbReference type="InterPro" id="IPR029063">
    <property type="entry name" value="SAM-dependent_MTases_sf"/>
</dbReference>
<dbReference type="CDD" id="cd02440">
    <property type="entry name" value="AdoMet_MTases"/>
    <property type="match status" value="1"/>
</dbReference>
<evidence type="ECO:0000313" key="8">
    <source>
        <dbReference type="Proteomes" id="UP001308005"/>
    </source>
</evidence>
<evidence type="ECO:0000256" key="6">
    <source>
        <dbReference type="HAMAP-Rule" id="MF_00074"/>
    </source>
</evidence>
<dbReference type="EMBL" id="JAYMYJ010000047">
    <property type="protein sequence ID" value="MEB4590606.1"/>
    <property type="molecule type" value="Genomic_DNA"/>
</dbReference>
<comment type="catalytic activity">
    <reaction evidence="6">
        <text>guanosine(527) in 16S rRNA + S-adenosyl-L-methionine = N(7)-methylguanosine(527) in 16S rRNA + S-adenosyl-L-homocysteine</text>
        <dbReference type="Rhea" id="RHEA:42732"/>
        <dbReference type="Rhea" id="RHEA-COMP:10209"/>
        <dbReference type="Rhea" id="RHEA-COMP:10210"/>
        <dbReference type="ChEBI" id="CHEBI:57856"/>
        <dbReference type="ChEBI" id="CHEBI:59789"/>
        <dbReference type="ChEBI" id="CHEBI:74269"/>
        <dbReference type="ChEBI" id="CHEBI:74480"/>
        <dbReference type="EC" id="2.1.1.170"/>
    </reaction>
</comment>
<dbReference type="EC" id="2.1.1.170" evidence="6"/>
<dbReference type="RefSeq" id="WP_324693965.1">
    <property type="nucleotide sequence ID" value="NZ_JAYMYJ010000047.1"/>
</dbReference>
<dbReference type="PIRSF" id="PIRSF003078">
    <property type="entry name" value="GidB"/>
    <property type="match status" value="1"/>
</dbReference>
<dbReference type="PANTHER" id="PTHR31760:SF0">
    <property type="entry name" value="S-ADENOSYL-L-METHIONINE-DEPENDENT METHYLTRANSFERASES SUPERFAMILY PROTEIN"/>
    <property type="match status" value="1"/>
</dbReference>